<evidence type="ECO:0000313" key="3">
    <source>
        <dbReference type="EMBL" id="GMA33953.1"/>
    </source>
</evidence>
<feature type="compositionally biased region" description="Gly residues" evidence="1">
    <location>
        <begin position="151"/>
        <end position="165"/>
    </location>
</feature>
<keyword evidence="2" id="KW-0812">Transmembrane</keyword>
<feature type="region of interest" description="Disordered" evidence="1">
    <location>
        <begin position="132"/>
        <end position="165"/>
    </location>
</feature>
<evidence type="ECO:0000256" key="2">
    <source>
        <dbReference type="SAM" id="Phobius"/>
    </source>
</evidence>
<reference evidence="4" key="1">
    <citation type="journal article" date="2019" name="Int. J. Syst. Evol. Microbiol.">
        <title>The Global Catalogue of Microorganisms (GCM) 10K type strain sequencing project: providing services to taxonomists for standard genome sequencing and annotation.</title>
        <authorList>
            <consortium name="The Broad Institute Genomics Platform"/>
            <consortium name="The Broad Institute Genome Sequencing Center for Infectious Disease"/>
            <person name="Wu L."/>
            <person name="Ma J."/>
        </authorList>
    </citation>
    <scope>NUCLEOTIDE SEQUENCE [LARGE SCALE GENOMIC DNA]</scope>
    <source>
        <strain evidence="4">NBRC 112299</strain>
    </source>
</reference>
<accession>A0ABQ6I7X8</accession>
<dbReference type="Proteomes" id="UP001157125">
    <property type="component" value="Unassembled WGS sequence"/>
</dbReference>
<evidence type="ECO:0000256" key="1">
    <source>
        <dbReference type="SAM" id="MobiDB-lite"/>
    </source>
</evidence>
<keyword evidence="4" id="KW-1185">Reference proteome</keyword>
<proteinExistence type="predicted"/>
<evidence type="ECO:0000313" key="4">
    <source>
        <dbReference type="Proteomes" id="UP001157125"/>
    </source>
</evidence>
<feature type="transmembrane region" description="Helical" evidence="2">
    <location>
        <begin position="12"/>
        <end position="33"/>
    </location>
</feature>
<comment type="caution">
    <text evidence="3">The sequence shown here is derived from an EMBL/GenBank/DDBJ whole genome shotgun (WGS) entry which is preliminary data.</text>
</comment>
<name>A0ABQ6I7X8_9MICO</name>
<organism evidence="3 4">
    <name type="scientific">Demequina litorisediminis</name>
    <dbReference type="NCBI Taxonomy" id="1849022"/>
    <lineage>
        <taxon>Bacteria</taxon>
        <taxon>Bacillati</taxon>
        <taxon>Actinomycetota</taxon>
        <taxon>Actinomycetes</taxon>
        <taxon>Micrococcales</taxon>
        <taxon>Demequinaceae</taxon>
        <taxon>Demequina</taxon>
    </lineage>
</organism>
<sequence>MARVAPLEVTVWDTVLTVVVLLLLLAPGMESFWPMRMEALEPRELALVMADTVVPYFLARSQTVSPAVTVWVPAAFVAVEPVLTVVVPLAPGMESLLADADRRAGAEGVGLGDGGHGGAVLLGEVPDGVASGDGVGAGGVRGGRASADGRGAAGAGDGEPSGRCG</sequence>
<dbReference type="EMBL" id="BSUN01000001">
    <property type="protein sequence ID" value="GMA33953.1"/>
    <property type="molecule type" value="Genomic_DNA"/>
</dbReference>
<keyword evidence="2" id="KW-0472">Membrane</keyword>
<feature type="compositionally biased region" description="Gly residues" evidence="1">
    <location>
        <begin position="132"/>
        <end position="142"/>
    </location>
</feature>
<keyword evidence="2" id="KW-1133">Transmembrane helix</keyword>
<protein>
    <submittedName>
        <fullName evidence="3">Uncharacterized protein</fullName>
    </submittedName>
</protein>
<gene>
    <name evidence="3" type="ORF">GCM10025876_01570</name>
</gene>
<dbReference type="RefSeq" id="WP_284327139.1">
    <property type="nucleotide sequence ID" value="NZ_BSUN01000001.1"/>
</dbReference>